<evidence type="ECO:0000256" key="6">
    <source>
        <dbReference type="ARBA" id="ARBA00022989"/>
    </source>
</evidence>
<feature type="transmembrane region" description="Helical" evidence="8">
    <location>
        <begin position="177"/>
        <end position="198"/>
    </location>
</feature>
<accession>A0A1H6R298</accession>
<keyword evidence="10" id="KW-1185">Reference proteome</keyword>
<dbReference type="GO" id="GO:0005886">
    <property type="term" value="C:plasma membrane"/>
    <property type="evidence" value="ECO:0007669"/>
    <property type="project" value="UniProtKB-SubCell"/>
</dbReference>
<evidence type="ECO:0000313" key="9">
    <source>
        <dbReference type="EMBL" id="SEI49923.1"/>
    </source>
</evidence>
<protein>
    <submittedName>
        <fullName evidence="9">Predicted branched-chain amino acid permease (Azaleucine resistance)</fullName>
    </submittedName>
</protein>
<dbReference type="InterPro" id="IPR011606">
    <property type="entry name" value="Brnchd-chn_aa_trnsp_permease"/>
</dbReference>
<comment type="similarity">
    <text evidence="2">Belongs to the AzlC family.</text>
</comment>
<keyword evidence="7 8" id="KW-0472">Membrane</keyword>
<evidence type="ECO:0000256" key="3">
    <source>
        <dbReference type="ARBA" id="ARBA00022448"/>
    </source>
</evidence>
<dbReference type="RefSeq" id="WP_033162940.1">
    <property type="nucleotide sequence ID" value="NZ_CACVPP010000036.1"/>
</dbReference>
<sequence>MFTNGLRRGMPIALGYFPVAFSFGVLCVNSHMPLGMATLISVTNFTSSGQFAGLNLMLAQASYFEVALTLLMINARYFLMSLSLSQKIDRHMNALERMIVSFCISDETFALASLEVKPITFKWMSGFLLGPFLGWSLGALAGELVVGLLPSAIQGAMGIALYGMFIAIIVPASKHALSVAVVVLMASLVHIILTYVPFFQFMSAGFKLISATLIASLCGAKLFPREVSDNE</sequence>
<evidence type="ECO:0000256" key="1">
    <source>
        <dbReference type="ARBA" id="ARBA00004651"/>
    </source>
</evidence>
<dbReference type="eggNOG" id="COG1296">
    <property type="taxonomic scope" value="Bacteria"/>
</dbReference>
<dbReference type="EMBL" id="FNYK01000006">
    <property type="protein sequence ID" value="SEI49923.1"/>
    <property type="molecule type" value="Genomic_DNA"/>
</dbReference>
<feature type="transmembrane region" description="Helical" evidence="8">
    <location>
        <begin position="52"/>
        <end position="73"/>
    </location>
</feature>
<keyword evidence="6 8" id="KW-1133">Transmembrane helix</keyword>
<feature type="transmembrane region" description="Helical" evidence="8">
    <location>
        <begin position="127"/>
        <end position="146"/>
    </location>
</feature>
<feature type="transmembrane region" description="Helical" evidence="8">
    <location>
        <begin position="12"/>
        <end position="32"/>
    </location>
</feature>
<organism evidence="9 10">
    <name type="scientific">Sharpea azabuensis</name>
    <dbReference type="NCBI Taxonomy" id="322505"/>
    <lineage>
        <taxon>Bacteria</taxon>
        <taxon>Bacillati</taxon>
        <taxon>Bacillota</taxon>
        <taxon>Erysipelotrichia</taxon>
        <taxon>Erysipelotrichales</taxon>
        <taxon>Coprobacillaceae</taxon>
        <taxon>Sharpea</taxon>
    </lineage>
</organism>
<name>A0A1H6R298_9FIRM</name>
<dbReference type="AlphaFoldDB" id="A0A1H6R298"/>
<dbReference type="PANTHER" id="PTHR34979">
    <property type="entry name" value="INNER MEMBRANE PROTEIN YGAZ"/>
    <property type="match status" value="1"/>
</dbReference>
<gene>
    <name evidence="9" type="ORF">SAMN04487834_100656</name>
</gene>
<keyword evidence="5 8" id="KW-0812">Transmembrane</keyword>
<evidence type="ECO:0000256" key="2">
    <source>
        <dbReference type="ARBA" id="ARBA00010735"/>
    </source>
</evidence>
<dbReference type="Pfam" id="PF03591">
    <property type="entry name" value="AzlC"/>
    <property type="match status" value="1"/>
</dbReference>
<reference evidence="10" key="1">
    <citation type="submission" date="2016-10" db="EMBL/GenBank/DDBJ databases">
        <authorList>
            <person name="Varghese N."/>
        </authorList>
    </citation>
    <scope>NUCLEOTIDE SEQUENCE [LARGE SCALE GENOMIC DNA]</scope>
    <source>
        <strain evidence="10">DSM 20406</strain>
    </source>
</reference>
<dbReference type="GO" id="GO:1903785">
    <property type="term" value="P:L-valine transmembrane transport"/>
    <property type="evidence" value="ECO:0007669"/>
    <property type="project" value="TreeGrafter"/>
</dbReference>
<dbReference type="OrthoDB" id="3177005at2"/>
<proteinExistence type="inferred from homology"/>
<evidence type="ECO:0000256" key="4">
    <source>
        <dbReference type="ARBA" id="ARBA00022475"/>
    </source>
</evidence>
<dbReference type="GeneID" id="54120339"/>
<evidence type="ECO:0000256" key="8">
    <source>
        <dbReference type="SAM" id="Phobius"/>
    </source>
</evidence>
<keyword evidence="4" id="KW-1003">Cell membrane</keyword>
<keyword evidence="3" id="KW-0813">Transport</keyword>
<evidence type="ECO:0000256" key="5">
    <source>
        <dbReference type="ARBA" id="ARBA00022692"/>
    </source>
</evidence>
<dbReference type="Proteomes" id="UP000183028">
    <property type="component" value="Unassembled WGS sequence"/>
</dbReference>
<evidence type="ECO:0000256" key="7">
    <source>
        <dbReference type="ARBA" id="ARBA00023136"/>
    </source>
</evidence>
<feature type="transmembrane region" description="Helical" evidence="8">
    <location>
        <begin position="152"/>
        <end position="170"/>
    </location>
</feature>
<comment type="subcellular location">
    <subcellularLocation>
        <location evidence="1">Cell membrane</location>
        <topology evidence="1">Multi-pass membrane protein</topology>
    </subcellularLocation>
</comment>
<dbReference type="STRING" id="322505.SAMN04487836_10957"/>
<dbReference type="PANTHER" id="PTHR34979:SF1">
    <property type="entry name" value="INNER MEMBRANE PROTEIN YGAZ"/>
    <property type="match status" value="1"/>
</dbReference>
<evidence type="ECO:0000313" key="10">
    <source>
        <dbReference type="Proteomes" id="UP000183028"/>
    </source>
</evidence>